<feature type="non-terminal residue" evidence="1">
    <location>
        <position position="48"/>
    </location>
</feature>
<organism evidence="1 2">
    <name type="scientific">Trinickia caryophylli</name>
    <name type="common">Paraburkholderia caryophylli</name>
    <dbReference type="NCBI Taxonomy" id="28094"/>
    <lineage>
        <taxon>Bacteria</taxon>
        <taxon>Pseudomonadati</taxon>
        <taxon>Pseudomonadota</taxon>
        <taxon>Betaproteobacteria</taxon>
        <taxon>Burkholderiales</taxon>
        <taxon>Burkholderiaceae</taxon>
        <taxon>Trinickia</taxon>
    </lineage>
</organism>
<proteinExistence type="predicted"/>
<protein>
    <recommendedName>
        <fullName evidence="3">Sulfate adenylyltransferase small subunit</fullName>
    </recommendedName>
</protein>
<dbReference type="EMBL" id="FXAH01000028">
    <property type="protein sequence ID" value="SMF82896.1"/>
    <property type="molecule type" value="Genomic_DNA"/>
</dbReference>
<name>A0A1X7HAP2_TRICW</name>
<dbReference type="Proteomes" id="UP000192911">
    <property type="component" value="Unassembled WGS sequence"/>
</dbReference>
<evidence type="ECO:0008006" key="3">
    <source>
        <dbReference type="Google" id="ProtNLM"/>
    </source>
</evidence>
<gene>
    <name evidence="1" type="ORF">SAMN06295900_12822</name>
</gene>
<accession>A0A1X7HAP2</accession>
<sequence length="48" mass="5270">MSTLLESAATAPHPAASARMDHLDWLEAESIYILRELVAECSKPALLF</sequence>
<reference evidence="2" key="1">
    <citation type="submission" date="2017-04" db="EMBL/GenBank/DDBJ databases">
        <authorList>
            <person name="Varghese N."/>
            <person name="Submissions S."/>
        </authorList>
    </citation>
    <scope>NUCLEOTIDE SEQUENCE [LARGE SCALE GENOMIC DNA]</scope>
    <source>
        <strain evidence="2">Ballard 720</strain>
    </source>
</reference>
<keyword evidence="2" id="KW-1185">Reference proteome</keyword>
<evidence type="ECO:0000313" key="1">
    <source>
        <dbReference type="EMBL" id="SMF82896.1"/>
    </source>
</evidence>
<dbReference type="STRING" id="28094.SAMN06295900_12822"/>
<evidence type="ECO:0000313" key="2">
    <source>
        <dbReference type="Proteomes" id="UP000192911"/>
    </source>
</evidence>
<dbReference type="AlphaFoldDB" id="A0A1X7HAP2"/>